<evidence type="ECO:0000256" key="2">
    <source>
        <dbReference type="SAM" id="SignalP"/>
    </source>
</evidence>
<reference evidence="3 4" key="1">
    <citation type="journal article" date="2009" name="Int. J. Syst. Evol. Microbiol.">
        <title>Transfer of Teichococcus ludipueritiae and Muricoccus roseus to the genus Roseomonas, as Roseomonas ludipueritiae comb. nov. and Roseomonas rosea comb. nov., respectively, and emended description of the genus Roseomonas.</title>
        <authorList>
            <person name="Sanchez-Porro C."/>
            <person name="Gallego V."/>
            <person name="Busse H.J."/>
            <person name="Kampfer P."/>
            <person name="Ventosa A."/>
        </authorList>
    </citation>
    <scope>NUCLEOTIDE SEQUENCE [LARGE SCALE GENOMIC DNA]</scope>
    <source>
        <strain evidence="3 4">DSM 14915</strain>
    </source>
</reference>
<comment type="caution">
    <text evidence="3">The sequence shown here is derived from an EMBL/GenBank/DDBJ whole genome shotgun (WGS) entry which is preliminary data.</text>
</comment>
<dbReference type="RefSeq" id="WP_187777111.1">
    <property type="nucleotide sequence ID" value="NZ_JACTUZ010000006.1"/>
</dbReference>
<feature type="region of interest" description="Disordered" evidence="1">
    <location>
        <begin position="91"/>
        <end position="124"/>
    </location>
</feature>
<keyword evidence="2" id="KW-0732">Signal</keyword>
<feature type="chain" id="PRO_5046780875" evidence="2">
    <location>
        <begin position="21"/>
        <end position="124"/>
    </location>
</feature>
<protein>
    <submittedName>
        <fullName evidence="3">Uncharacterized protein</fullName>
    </submittedName>
</protein>
<feature type="compositionally biased region" description="Low complexity" evidence="1">
    <location>
        <begin position="93"/>
        <end position="107"/>
    </location>
</feature>
<organism evidence="3 4">
    <name type="scientific">Pseudoroseomonas ludipueritiae</name>
    <dbReference type="NCBI Taxonomy" id="198093"/>
    <lineage>
        <taxon>Bacteria</taxon>
        <taxon>Pseudomonadati</taxon>
        <taxon>Pseudomonadota</taxon>
        <taxon>Alphaproteobacteria</taxon>
        <taxon>Acetobacterales</taxon>
        <taxon>Acetobacteraceae</taxon>
        <taxon>Pseudoroseomonas</taxon>
    </lineage>
</organism>
<dbReference type="Proteomes" id="UP000603940">
    <property type="component" value="Unassembled WGS sequence"/>
</dbReference>
<evidence type="ECO:0000313" key="3">
    <source>
        <dbReference type="EMBL" id="MBC9175944.1"/>
    </source>
</evidence>
<evidence type="ECO:0000256" key="1">
    <source>
        <dbReference type="SAM" id="MobiDB-lite"/>
    </source>
</evidence>
<keyword evidence="4" id="KW-1185">Reference proteome</keyword>
<evidence type="ECO:0000313" key="4">
    <source>
        <dbReference type="Proteomes" id="UP000603940"/>
    </source>
</evidence>
<feature type="signal peptide" evidence="2">
    <location>
        <begin position="1"/>
        <end position="20"/>
    </location>
</feature>
<proteinExistence type="predicted"/>
<sequence>MRTILLAALAAVSISTGALAQSHGHSDQGAHGGRMQDVVGVHAELLVSERNLTVHLYDEAGKPVPSAGYTVSALVGAGQARQVVQLAPGSENTLTGTAPTAPARGAPVTLQVKNPAGRSGQARY</sequence>
<dbReference type="EMBL" id="JACTUZ010000006">
    <property type="protein sequence ID" value="MBC9175944.1"/>
    <property type="molecule type" value="Genomic_DNA"/>
</dbReference>
<gene>
    <name evidence="3" type="ORF">IBL25_03165</name>
</gene>
<name>A0ABR7R2G8_9PROT</name>
<accession>A0ABR7R2G8</accession>